<sequence>MTNCLMTVHTATYDRRARRPAEVKPSRRATFLLFLLTYFQESATSLSEPFIVLSNLSEVELSSEEIALGERLPLLQADKHGEVSRLLASDTPASRMFSPLEETSYSYYLDISQKEVLTHPSGVTSKSSGFPRPLTVRGQR</sequence>
<evidence type="ECO:0000313" key="2">
    <source>
        <dbReference type="EMBL" id="GBP71180.1"/>
    </source>
</evidence>
<keyword evidence="3" id="KW-1185">Reference proteome</keyword>
<proteinExistence type="predicted"/>
<comment type="caution">
    <text evidence="2">The sequence shown here is derived from an EMBL/GenBank/DDBJ whole genome shotgun (WGS) entry which is preliminary data.</text>
</comment>
<evidence type="ECO:0000256" key="1">
    <source>
        <dbReference type="SAM" id="MobiDB-lite"/>
    </source>
</evidence>
<organism evidence="2 3">
    <name type="scientific">Eumeta variegata</name>
    <name type="common">Bagworm moth</name>
    <name type="synonym">Eumeta japonica</name>
    <dbReference type="NCBI Taxonomy" id="151549"/>
    <lineage>
        <taxon>Eukaryota</taxon>
        <taxon>Metazoa</taxon>
        <taxon>Ecdysozoa</taxon>
        <taxon>Arthropoda</taxon>
        <taxon>Hexapoda</taxon>
        <taxon>Insecta</taxon>
        <taxon>Pterygota</taxon>
        <taxon>Neoptera</taxon>
        <taxon>Endopterygota</taxon>
        <taxon>Lepidoptera</taxon>
        <taxon>Glossata</taxon>
        <taxon>Ditrysia</taxon>
        <taxon>Tineoidea</taxon>
        <taxon>Psychidae</taxon>
        <taxon>Oiketicinae</taxon>
        <taxon>Eumeta</taxon>
    </lineage>
</organism>
<dbReference type="Proteomes" id="UP000299102">
    <property type="component" value="Unassembled WGS sequence"/>
</dbReference>
<accession>A0A4C1Y6T0</accession>
<evidence type="ECO:0000313" key="3">
    <source>
        <dbReference type="Proteomes" id="UP000299102"/>
    </source>
</evidence>
<reference evidence="2 3" key="1">
    <citation type="journal article" date="2019" name="Commun. Biol.">
        <title>The bagworm genome reveals a unique fibroin gene that provides high tensile strength.</title>
        <authorList>
            <person name="Kono N."/>
            <person name="Nakamura H."/>
            <person name="Ohtoshi R."/>
            <person name="Tomita M."/>
            <person name="Numata K."/>
            <person name="Arakawa K."/>
        </authorList>
    </citation>
    <scope>NUCLEOTIDE SEQUENCE [LARGE SCALE GENOMIC DNA]</scope>
</reference>
<dbReference type="EMBL" id="BGZK01001099">
    <property type="protein sequence ID" value="GBP71180.1"/>
    <property type="molecule type" value="Genomic_DNA"/>
</dbReference>
<gene>
    <name evidence="2" type="ORF">EVAR_89527_1</name>
</gene>
<feature type="region of interest" description="Disordered" evidence="1">
    <location>
        <begin position="120"/>
        <end position="140"/>
    </location>
</feature>
<name>A0A4C1Y6T0_EUMVA</name>
<dbReference type="AlphaFoldDB" id="A0A4C1Y6T0"/>
<protein>
    <submittedName>
        <fullName evidence="2">Uncharacterized protein</fullName>
    </submittedName>
</protein>